<dbReference type="Proteomes" id="UP000233256">
    <property type="component" value="Unassembled WGS sequence"/>
</dbReference>
<dbReference type="InterPro" id="IPR004358">
    <property type="entry name" value="Sig_transdc_His_kin-like_C"/>
</dbReference>
<dbReference type="Gene3D" id="1.10.287.130">
    <property type="match status" value="1"/>
</dbReference>
<evidence type="ECO:0000256" key="5">
    <source>
        <dbReference type="ARBA" id="ARBA00022777"/>
    </source>
</evidence>
<evidence type="ECO:0000313" key="9">
    <source>
        <dbReference type="EMBL" id="PKK88962.1"/>
    </source>
</evidence>
<dbReference type="EC" id="2.7.13.3" evidence="2"/>
<sequence length="444" mass="50651">MRQFFLILFISVVLISNSLFNHRIIDENSQIFQVNGILNQILTNLDDLNHLIIEMDSEKQNYLSERANESLKGKLLVLKNSELQLVKKVYELCEQLTIPEFSLKSELSSLEGFQRDFHRFFDADQAGSEPDKGEEPLVSLDSGIGVIEKKLEQERKKLFLKQKSNLTTIYYTDTLQTVLIIIITLIIIRILNNENRCQQKLMFELQQTNNTKDRFFSIISHDLKNSFNVILGFSDLMCRNLSDETDEKPERQIGNERTRKFAAIIFQNAKKTHQLLENLLEWSRLQTGKIVPVFNKIFVRELVEDVFELMRSPAEQKSIQMSYESSGDHAVWCDRNMLHLILRNLISNAIKFTHSDGHILVAAKADSKYILISVIDNGVGIDDEILGKLFDMEVKCSAPGTLGEKGTGLGLLLCRELAEAQRGTITVESSTEMGTQFTVALPEA</sequence>
<evidence type="ECO:0000256" key="4">
    <source>
        <dbReference type="ARBA" id="ARBA00022679"/>
    </source>
</evidence>
<keyword evidence="7" id="KW-0812">Transmembrane</keyword>
<dbReference type="PRINTS" id="PR00344">
    <property type="entry name" value="BCTRLSENSOR"/>
</dbReference>
<dbReference type="InterPro" id="IPR050736">
    <property type="entry name" value="Sensor_HK_Regulatory"/>
</dbReference>
<feature type="transmembrane region" description="Helical" evidence="7">
    <location>
        <begin position="169"/>
        <end position="191"/>
    </location>
</feature>
<keyword evidence="5" id="KW-0418">Kinase</keyword>
<organism evidence="9 10">
    <name type="scientific">Candidatus Wallbacteria bacterium HGW-Wallbacteria-1</name>
    <dbReference type="NCBI Taxonomy" id="2013854"/>
    <lineage>
        <taxon>Bacteria</taxon>
        <taxon>Candidatus Walliibacteriota</taxon>
    </lineage>
</organism>
<dbReference type="InterPro" id="IPR005467">
    <property type="entry name" value="His_kinase_dom"/>
</dbReference>
<keyword evidence="4" id="KW-0808">Transferase</keyword>
<dbReference type="AlphaFoldDB" id="A0A2N1PL03"/>
<evidence type="ECO:0000256" key="2">
    <source>
        <dbReference type="ARBA" id="ARBA00012438"/>
    </source>
</evidence>
<keyword evidence="7" id="KW-1133">Transmembrane helix</keyword>
<dbReference type="Gene3D" id="3.30.565.10">
    <property type="entry name" value="Histidine kinase-like ATPase, C-terminal domain"/>
    <property type="match status" value="1"/>
</dbReference>
<dbReference type="InterPro" id="IPR036097">
    <property type="entry name" value="HisK_dim/P_sf"/>
</dbReference>
<protein>
    <recommendedName>
        <fullName evidence="2">histidine kinase</fullName>
        <ecNumber evidence="2">2.7.13.3</ecNumber>
    </recommendedName>
</protein>
<dbReference type="InterPro" id="IPR003661">
    <property type="entry name" value="HisK_dim/P_dom"/>
</dbReference>
<dbReference type="SMART" id="SM00388">
    <property type="entry name" value="HisKA"/>
    <property type="match status" value="1"/>
</dbReference>
<evidence type="ECO:0000256" key="3">
    <source>
        <dbReference type="ARBA" id="ARBA00022553"/>
    </source>
</evidence>
<dbReference type="PANTHER" id="PTHR43711">
    <property type="entry name" value="TWO-COMPONENT HISTIDINE KINASE"/>
    <property type="match status" value="1"/>
</dbReference>
<keyword evidence="3" id="KW-0597">Phosphoprotein</keyword>
<dbReference type="Pfam" id="PF00512">
    <property type="entry name" value="HisKA"/>
    <property type="match status" value="1"/>
</dbReference>
<dbReference type="PANTHER" id="PTHR43711:SF1">
    <property type="entry name" value="HISTIDINE KINASE 1"/>
    <property type="match status" value="1"/>
</dbReference>
<evidence type="ECO:0000256" key="7">
    <source>
        <dbReference type="SAM" id="Phobius"/>
    </source>
</evidence>
<evidence type="ECO:0000256" key="1">
    <source>
        <dbReference type="ARBA" id="ARBA00000085"/>
    </source>
</evidence>
<dbReference type="CDD" id="cd00075">
    <property type="entry name" value="HATPase"/>
    <property type="match status" value="1"/>
</dbReference>
<feature type="domain" description="Histidine kinase" evidence="8">
    <location>
        <begin position="218"/>
        <end position="444"/>
    </location>
</feature>
<gene>
    <name evidence="9" type="ORF">CVV64_16460</name>
</gene>
<dbReference type="InterPro" id="IPR036890">
    <property type="entry name" value="HATPase_C_sf"/>
</dbReference>
<accession>A0A2N1PL03</accession>
<evidence type="ECO:0000259" key="8">
    <source>
        <dbReference type="PROSITE" id="PS50109"/>
    </source>
</evidence>
<keyword evidence="6" id="KW-0902">Two-component regulatory system</keyword>
<dbReference type="SMART" id="SM00387">
    <property type="entry name" value="HATPase_c"/>
    <property type="match status" value="1"/>
</dbReference>
<dbReference type="EMBL" id="PGXC01000029">
    <property type="protein sequence ID" value="PKK88962.1"/>
    <property type="molecule type" value="Genomic_DNA"/>
</dbReference>
<name>A0A2N1PL03_9BACT</name>
<comment type="catalytic activity">
    <reaction evidence="1">
        <text>ATP + protein L-histidine = ADP + protein N-phospho-L-histidine.</text>
        <dbReference type="EC" id="2.7.13.3"/>
    </reaction>
</comment>
<evidence type="ECO:0000313" key="10">
    <source>
        <dbReference type="Proteomes" id="UP000233256"/>
    </source>
</evidence>
<comment type="caution">
    <text evidence="9">The sequence shown here is derived from an EMBL/GenBank/DDBJ whole genome shotgun (WGS) entry which is preliminary data.</text>
</comment>
<reference evidence="9 10" key="1">
    <citation type="journal article" date="2017" name="ISME J.">
        <title>Potential for microbial H2 and metal transformations associated with novel bacteria and archaea in deep terrestrial subsurface sediments.</title>
        <authorList>
            <person name="Hernsdorf A.W."/>
            <person name="Amano Y."/>
            <person name="Miyakawa K."/>
            <person name="Ise K."/>
            <person name="Suzuki Y."/>
            <person name="Anantharaman K."/>
            <person name="Probst A."/>
            <person name="Burstein D."/>
            <person name="Thomas B.C."/>
            <person name="Banfield J.F."/>
        </authorList>
    </citation>
    <scope>NUCLEOTIDE SEQUENCE [LARGE SCALE GENOMIC DNA]</scope>
    <source>
        <strain evidence="9">HGW-Wallbacteria-1</strain>
    </source>
</reference>
<dbReference type="GO" id="GO:0000155">
    <property type="term" value="F:phosphorelay sensor kinase activity"/>
    <property type="evidence" value="ECO:0007669"/>
    <property type="project" value="InterPro"/>
</dbReference>
<dbReference type="PROSITE" id="PS50109">
    <property type="entry name" value="HIS_KIN"/>
    <property type="match status" value="1"/>
</dbReference>
<dbReference type="Pfam" id="PF02518">
    <property type="entry name" value="HATPase_c"/>
    <property type="match status" value="1"/>
</dbReference>
<evidence type="ECO:0000256" key="6">
    <source>
        <dbReference type="ARBA" id="ARBA00023012"/>
    </source>
</evidence>
<dbReference type="CDD" id="cd00082">
    <property type="entry name" value="HisKA"/>
    <property type="match status" value="1"/>
</dbReference>
<proteinExistence type="predicted"/>
<keyword evidence="7" id="KW-0472">Membrane</keyword>
<dbReference type="SUPFAM" id="SSF55874">
    <property type="entry name" value="ATPase domain of HSP90 chaperone/DNA topoisomerase II/histidine kinase"/>
    <property type="match status" value="1"/>
</dbReference>
<dbReference type="InterPro" id="IPR003594">
    <property type="entry name" value="HATPase_dom"/>
</dbReference>
<dbReference type="SUPFAM" id="SSF47384">
    <property type="entry name" value="Homodimeric domain of signal transducing histidine kinase"/>
    <property type="match status" value="1"/>
</dbReference>